<accession>A0A0W8CD44</accession>
<protein>
    <submittedName>
        <fullName evidence="2">Uncharacterized protein</fullName>
    </submittedName>
</protein>
<evidence type="ECO:0000256" key="1">
    <source>
        <dbReference type="SAM" id="Phobius"/>
    </source>
</evidence>
<sequence>MWSSHTPHNLYPDVKYQDKMLRSQVAKVAKSRGLVRRFASDAKEEVVKVAPTPAPVVVKKGGSSFMQRIVSFGVGVAVGAGYGLYVLSEDVEQSTQQIQSSVGSLKDEMIAQNAALTKRIEALEKRQ</sequence>
<evidence type="ECO:0000313" key="3">
    <source>
        <dbReference type="Proteomes" id="UP000052943"/>
    </source>
</evidence>
<evidence type="ECO:0000313" key="2">
    <source>
        <dbReference type="EMBL" id="KUF81993.1"/>
    </source>
</evidence>
<organism evidence="2 3">
    <name type="scientific">Phytophthora nicotianae</name>
    <name type="common">Potato buckeye rot agent</name>
    <name type="synonym">Phytophthora parasitica</name>
    <dbReference type="NCBI Taxonomy" id="4792"/>
    <lineage>
        <taxon>Eukaryota</taxon>
        <taxon>Sar</taxon>
        <taxon>Stramenopiles</taxon>
        <taxon>Oomycota</taxon>
        <taxon>Peronosporomycetes</taxon>
        <taxon>Peronosporales</taxon>
        <taxon>Peronosporaceae</taxon>
        <taxon>Phytophthora</taxon>
    </lineage>
</organism>
<dbReference type="Proteomes" id="UP000052943">
    <property type="component" value="Unassembled WGS sequence"/>
</dbReference>
<keyword evidence="1" id="KW-0812">Transmembrane</keyword>
<keyword evidence="1" id="KW-0472">Membrane</keyword>
<comment type="caution">
    <text evidence="2">The sequence shown here is derived from an EMBL/GenBank/DDBJ whole genome shotgun (WGS) entry which is preliminary data.</text>
</comment>
<proteinExistence type="predicted"/>
<dbReference type="AlphaFoldDB" id="A0A0W8CD44"/>
<dbReference type="OrthoDB" id="162919at2759"/>
<keyword evidence="1" id="KW-1133">Transmembrane helix</keyword>
<dbReference type="EMBL" id="LNFO01003882">
    <property type="protein sequence ID" value="KUF81993.1"/>
    <property type="molecule type" value="Genomic_DNA"/>
</dbReference>
<gene>
    <name evidence="2" type="ORF">AM587_10013608</name>
</gene>
<reference evidence="2 3" key="1">
    <citation type="submission" date="2015-11" db="EMBL/GenBank/DDBJ databases">
        <title>Genomes and virulence difference between two physiological races of Phytophthora nicotianae.</title>
        <authorList>
            <person name="Liu H."/>
            <person name="Ma X."/>
            <person name="Yu H."/>
            <person name="Fang D."/>
            <person name="Li Y."/>
            <person name="Wang X."/>
            <person name="Wang W."/>
            <person name="Dong Y."/>
            <person name="Xiao B."/>
        </authorList>
    </citation>
    <scope>NUCLEOTIDE SEQUENCE [LARGE SCALE GENOMIC DNA]</scope>
    <source>
        <strain evidence="3">race 0</strain>
    </source>
</reference>
<name>A0A0W8CD44_PHYNI</name>
<feature type="transmembrane region" description="Helical" evidence="1">
    <location>
        <begin position="69"/>
        <end position="87"/>
    </location>
</feature>